<sequence>MVPTDDETRLVVDGRCWRRTNPAIPADALARLESDLGGIGVRTAVNDAELDDSGSRDQGR</sequence>
<proteinExistence type="predicted"/>
<evidence type="ECO:0000313" key="1">
    <source>
        <dbReference type="EMBL" id="PKH44017.1"/>
    </source>
</evidence>
<protein>
    <submittedName>
        <fullName evidence="1">Uncharacterized protein</fullName>
    </submittedName>
</protein>
<gene>
    <name evidence="1" type="ORF">CXG46_00140</name>
</gene>
<dbReference type="EMBL" id="PJBV01000010">
    <property type="protein sequence ID" value="PKH44017.1"/>
    <property type="molecule type" value="Genomic_DNA"/>
</dbReference>
<comment type="caution">
    <text evidence="1">The sequence shown here is derived from an EMBL/GenBank/DDBJ whole genome shotgun (WGS) entry which is preliminary data.</text>
</comment>
<accession>A0ABX4R1X4</accession>
<reference evidence="1 2" key="1">
    <citation type="submission" date="2017-12" db="EMBL/GenBank/DDBJ databases">
        <title>Pharmacopeia of the Arctic Ocean.</title>
        <authorList>
            <person name="Collins E."/>
            <person name="Ducluzeau A.-L."/>
        </authorList>
    </citation>
    <scope>NUCLEOTIDE SEQUENCE [LARGE SCALE GENOMIC DNA]</scope>
    <source>
        <strain evidence="1 2">DSM 23325</strain>
    </source>
</reference>
<keyword evidence="2" id="KW-1185">Reference proteome</keyword>
<dbReference type="RefSeq" id="WP_091195643.1">
    <property type="nucleotide sequence ID" value="NZ_FOKC01000002.1"/>
</dbReference>
<evidence type="ECO:0000313" key="2">
    <source>
        <dbReference type="Proteomes" id="UP000233565"/>
    </source>
</evidence>
<dbReference type="Proteomes" id="UP000233565">
    <property type="component" value="Unassembled WGS sequence"/>
</dbReference>
<name>A0ABX4R1X4_9ACTN</name>
<organism evidence="1 2">
    <name type="scientific">Nocardioides alpinus</name>
    <dbReference type="NCBI Taxonomy" id="748909"/>
    <lineage>
        <taxon>Bacteria</taxon>
        <taxon>Bacillati</taxon>
        <taxon>Actinomycetota</taxon>
        <taxon>Actinomycetes</taxon>
        <taxon>Propionibacteriales</taxon>
        <taxon>Nocardioidaceae</taxon>
        <taxon>Nocardioides</taxon>
    </lineage>
</organism>